<name>A0ABM7VFL4_9BACT</name>
<feature type="transmembrane region" description="Helical" evidence="1">
    <location>
        <begin position="75"/>
        <end position="96"/>
    </location>
</feature>
<sequence length="155" mass="17326">MRKWSHFGRLFLRVSFSLLLIPFGIEQLDLLMSAGTNATFLAQTGVSAIALLFLGITACLICPLLIMLGIRSRIVAIFPAAVLFTLALLSAFSATVTLEENLFVYFIGMVTIIILGDGKYAMIPDHRFQDFFGRKTYNRSRKVRTVTKKRTELTA</sequence>
<feature type="transmembrane region" description="Helical" evidence="1">
    <location>
        <begin position="102"/>
        <end position="122"/>
    </location>
</feature>
<keyword evidence="1" id="KW-0812">Transmembrane</keyword>
<evidence type="ECO:0000313" key="2">
    <source>
        <dbReference type="EMBL" id="BDC99752.1"/>
    </source>
</evidence>
<protein>
    <submittedName>
        <fullName evidence="2">Uncharacterized protein</fullName>
    </submittedName>
</protein>
<reference evidence="2 3" key="1">
    <citation type="submission" date="2021-12" db="EMBL/GenBank/DDBJ databases">
        <title>Genome sequencing of bacteria with rrn-lacking chromosome and rrn-plasmid.</title>
        <authorList>
            <person name="Anda M."/>
            <person name="Iwasaki W."/>
        </authorList>
    </citation>
    <scope>NUCLEOTIDE SEQUENCE [LARGE SCALE GENOMIC DNA]</scope>
    <source>
        <strain evidence="2 3">NBRC 101262</strain>
    </source>
</reference>
<keyword evidence="1" id="KW-0472">Membrane</keyword>
<dbReference type="Proteomes" id="UP001354989">
    <property type="component" value="Chromosome"/>
</dbReference>
<evidence type="ECO:0000256" key="1">
    <source>
        <dbReference type="SAM" id="Phobius"/>
    </source>
</evidence>
<dbReference type="EMBL" id="AP025292">
    <property type="protein sequence ID" value="BDC99752.1"/>
    <property type="molecule type" value="Genomic_DNA"/>
</dbReference>
<dbReference type="RefSeq" id="WP_338396987.1">
    <property type="nucleotide sequence ID" value="NZ_AP025292.1"/>
</dbReference>
<evidence type="ECO:0000313" key="3">
    <source>
        <dbReference type="Proteomes" id="UP001354989"/>
    </source>
</evidence>
<feature type="transmembrane region" description="Helical" evidence="1">
    <location>
        <begin position="45"/>
        <end position="68"/>
    </location>
</feature>
<keyword evidence="3" id="KW-1185">Reference proteome</keyword>
<feature type="transmembrane region" description="Helical" evidence="1">
    <location>
        <begin position="7"/>
        <end position="25"/>
    </location>
</feature>
<keyword evidence="1" id="KW-1133">Transmembrane helix</keyword>
<gene>
    <name evidence="2" type="ORF">PEPS_20330</name>
</gene>
<proteinExistence type="predicted"/>
<accession>A0ABM7VFL4</accession>
<organism evidence="2 3">
    <name type="scientific">Persicobacter psychrovividus</name>
    <dbReference type="NCBI Taxonomy" id="387638"/>
    <lineage>
        <taxon>Bacteria</taxon>
        <taxon>Pseudomonadati</taxon>
        <taxon>Bacteroidota</taxon>
        <taxon>Cytophagia</taxon>
        <taxon>Cytophagales</taxon>
        <taxon>Persicobacteraceae</taxon>
        <taxon>Persicobacter</taxon>
    </lineage>
</organism>